<dbReference type="PANTHER" id="PTHR31965:SF1">
    <property type="entry name" value="TRANSMEMBRANE PROTEIN 42"/>
    <property type="match status" value="1"/>
</dbReference>
<dbReference type="STRING" id="2010991.A0A3M2RQC2"/>
<feature type="transmembrane region" description="Helical" evidence="2">
    <location>
        <begin position="140"/>
        <end position="156"/>
    </location>
</feature>
<dbReference type="SUPFAM" id="SSF103481">
    <property type="entry name" value="Multidrug resistance efflux transporter EmrE"/>
    <property type="match status" value="1"/>
</dbReference>
<feature type="region of interest" description="Disordered" evidence="1">
    <location>
        <begin position="1"/>
        <end position="24"/>
    </location>
</feature>
<feature type="compositionally biased region" description="Low complexity" evidence="1">
    <location>
        <begin position="9"/>
        <end position="20"/>
    </location>
</feature>
<comment type="caution">
    <text evidence="3">The sequence shown here is derived from an EMBL/GenBank/DDBJ whole genome shotgun (WGS) entry which is preliminary data.</text>
</comment>
<dbReference type="PANTHER" id="PTHR31965">
    <property type="entry name" value="TRANSMEMBRANE PROTEIN 42"/>
    <property type="match status" value="1"/>
</dbReference>
<sequence length="201" mass="21569">MLRKRQKPAAAASETASTESPLGDKMPSASGWMFFAVASGACAAFNGVFAKLTTTELTTTLSNWIAQLLGLSSVEHIVEYVVRALFFALNLTFNGVMWTLFTKALARGTSTTQVSIMNTSTNFMVTAVLGALIFSEALPPLWWAGAALLVAGNVIVGRKDETKDSAEGPAYAPVPEEEEDGRKNDDEDVIDLGRVSDDRSR</sequence>
<dbReference type="EMBL" id="NKUJ01000340">
    <property type="protein sequence ID" value="RMJ07457.1"/>
    <property type="molecule type" value="Genomic_DNA"/>
</dbReference>
<keyword evidence="2" id="KW-0812">Transmembrane</keyword>
<keyword evidence="4" id="KW-1185">Reference proteome</keyword>
<feature type="transmembrane region" description="Helical" evidence="2">
    <location>
        <begin position="114"/>
        <end position="134"/>
    </location>
</feature>
<feature type="region of interest" description="Disordered" evidence="1">
    <location>
        <begin position="162"/>
        <end position="201"/>
    </location>
</feature>
<organism evidence="3 4">
    <name type="scientific">Fusarium kuroshium</name>
    <dbReference type="NCBI Taxonomy" id="2010991"/>
    <lineage>
        <taxon>Eukaryota</taxon>
        <taxon>Fungi</taxon>
        <taxon>Dikarya</taxon>
        <taxon>Ascomycota</taxon>
        <taxon>Pezizomycotina</taxon>
        <taxon>Sordariomycetes</taxon>
        <taxon>Hypocreomycetidae</taxon>
        <taxon>Hypocreales</taxon>
        <taxon>Nectriaceae</taxon>
        <taxon>Fusarium</taxon>
        <taxon>Fusarium solani species complex</taxon>
    </lineage>
</organism>
<evidence type="ECO:0000256" key="2">
    <source>
        <dbReference type="SAM" id="Phobius"/>
    </source>
</evidence>
<evidence type="ECO:0008006" key="5">
    <source>
        <dbReference type="Google" id="ProtNLM"/>
    </source>
</evidence>
<proteinExistence type="predicted"/>
<evidence type="ECO:0000256" key="1">
    <source>
        <dbReference type="SAM" id="MobiDB-lite"/>
    </source>
</evidence>
<dbReference type="InterPro" id="IPR039632">
    <property type="entry name" value="TMEM42"/>
</dbReference>
<dbReference type="InterPro" id="IPR037185">
    <property type="entry name" value="EmrE-like"/>
</dbReference>
<evidence type="ECO:0000313" key="4">
    <source>
        <dbReference type="Proteomes" id="UP000277212"/>
    </source>
</evidence>
<name>A0A3M2RQC2_9HYPO</name>
<gene>
    <name evidence="3" type="ORF">CDV36_012942</name>
</gene>
<dbReference type="AlphaFoldDB" id="A0A3M2RQC2"/>
<dbReference type="OrthoDB" id="5854584at2759"/>
<feature type="transmembrane region" description="Helical" evidence="2">
    <location>
        <begin position="80"/>
        <end position="102"/>
    </location>
</feature>
<accession>A0A3M2RQC2</accession>
<evidence type="ECO:0000313" key="3">
    <source>
        <dbReference type="EMBL" id="RMJ07457.1"/>
    </source>
</evidence>
<feature type="transmembrane region" description="Helical" evidence="2">
    <location>
        <begin position="32"/>
        <end position="52"/>
    </location>
</feature>
<keyword evidence="2" id="KW-1133">Transmembrane helix</keyword>
<protein>
    <recommendedName>
        <fullName evidence="5">EamA domain-containing protein</fullName>
    </recommendedName>
</protein>
<keyword evidence="2" id="KW-0472">Membrane</keyword>
<reference evidence="3 4" key="1">
    <citation type="submission" date="2017-06" db="EMBL/GenBank/DDBJ databases">
        <title>Comparative genomic analysis of Ambrosia Fusariam Clade fungi.</title>
        <authorList>
            <person name="Stajich J.E."/>
            <person name="Carrillo J."/>
            <person name="Kijimoto T."/>
            <person name="Eskalen A."/>
            <person name="O'Donnell K."/>
            <person name="Kasson M."/>
        </authorList>
    </citation>
    <scope>NUCLEOTIDE SEQUENCE [LARGE SCALE GENOMIC DNA]</scope>
    <source>
        <strain evidence="3">UCR3666</strain>
    </source>
</reference>
<dbReference type="Proteomes" id="UP000277212">
    <property type="component" value="Unassembled WGS sequence"/>
</dbReference>